<dbReference type="InterPro" id="IPR029021">
    <property type="entry name" value="Prot-tyrosine_phosphatase-like"/>
</dbReference>
<dbReference type="InterPro" id="IPR016130">
    <property type="entry name" value="Tyr_Pase_AS"/>
</dbReference>
<gene>
    <name evidence="1" type="ORF">B2J93_9597</name>
</gene>
<proteinExistence type="predicted"/>
<dbReference type="PANTHER" id="PTHR31126:SF1">
    <property type="entry name" value="TYROSINE SPECIFIC PROTEIN PHOSPHATASES DOMAIN-CONTAINING PROTEIN"/>
    <property type="match status" value="1"/>
</dbReference>
<keyword evidence="2" id="KW-1185">Reference proteome</keyword>
<dbReference type="AlphaFoldDB" id="A0A218ZGK4"/>
<dbReference type="Proteomes" id="UP000242519">
    <property type="component" value="Unassembled WGS sequence"/>
</dbReference>
<dbReference type="SUPFAM" id="SSF52799">
    <property type="entry name" value="(Phosphotyrosine protein) phosphatases II"/>
    <property type="match status" value="1"/>
</dbReference>
<dbReference type="PANTHER" id="PTHR31126">
    <property type="entry name" value="TYROSINE-PROTEIN PHOSPHATASE"/>
    <property type="match status" value="1"/>
</dbReference>
<dbReference type="InParanoid" id="A0A218ZGK4"/>
<evidence type="ECO:0008006" key="3">
    <source>
        <dbReference type="Google" id="ProtNLM"/>
    </source>
</evidence>
<evidence type="ECO:0000313" key="1">
    <source>
        <dbReference type="EMBL" id="OWP06884.1"/>
    </source>
</evidence>
<name>A0A218ZGK4_9HELO</name>
<dbReference type="InterPro" id="IPR026893">
    <property type="entry name" value="Tyr/Ser_Pase_IphP-type"/>
</dbReference>
<comment type="caution">
    <text evidence="1">The sequence shown here is derived from an EMBL/GenBank/DDBJ whole genome shotgun (WGS) entry which is preliminary data.</text>
</comment>
<dbReference type="Pfam" id="PF13350">
    <property type="entry name" value="Y_phosphatase3"/>
    <property type="match status" value="1"/>
</dbReference>
<evidence type="ECO:0000313" key="2">
    <source>
        <dbReference type="Proteomes" id="UP000242519"/>
    </source>
</evidence>
<dbReference type="PROSITE" id="PS00383">
    <property type="entry name" value="TYR_PHOSPHATASE_1"/>
    <property type="match status" value="1"/>
</dbReference>
<dbReference type="OrthoDB" id="449382at2759"/>
<dbReference type="Gene3D" id="3.90.190.10">
    <property type="entry name" value="Protein tyrosine phosphatase superfamily"/>
    <property type="match status" value="1"/>
</dbReference>
<dbReference type="STRING" id="503106.A0A218ZGK4"/>
<accession>A0A218ZGK4</accession>
<organism evidence="1 2">
    <name type="scientific">Diplocarpon coronariae</name>
    <dbReference type="NCBI Taxonomy" id="2795749"/>
    <lineage>
        <taxon>Eukaryota</taxon>
        <taxon>Fungi</taxon>
        <taxon>Dikarya</taxon>
        <taxon>Ascomycota</taxon>
        <taxon>Pezizomycotina</taxon>
        <taxon>Leotiomycetes</taxon>
        <taxon>Helotiales</taxon>
        <taxon>Drepanopezizaceae</taxon>
        <taxon>Diplocarpon</taxon>
    </lineage>
</organism>
<dbReference type="EMBL" id="MZNU01000027">
    <property type="protein sequence ID" value="OWP06884.1"/>
    <property type="molecule type" value="Genomic_DNA"/>
</dbReference>
<sequence>MTDSAGVRPPFVCIPGLTNFRDIGGWPITDGEGKVVSTVRKGVFYRGPDTTTVTDEGLAKLKELGITTDFDLRSKGQIEKAGGSKNLEGIHRVWVPAFPEGEYSPEKAAVRYALYASDGTEGIVEAFTEILTHGASACRTMLLHIAAMSPQAPTACYIHCTTGNNRSGVFVGVILSLLGVKPELIAEEYKLSEIGLRPIREAVVERLMKSPVFSQSGGVGRDRAERMVGARPESMLALLEKLESKWGGAERYVKTHCRLTDKEIAKVRNVLTEPNVVAAERRNSMAWESWKEILHWSRSAFG</sequence>
<reference evidence="1 2" key="1">
    <citation type="submission" date="2017-04" db="EMBL/GenBank/DDBJ databases">
        <title>Draft genome sequence of Marssonina coronaria NL1: causal agent of apple blotch.</title>
        <authorList>
            <person name="Cheng Q."/>
        </authorList>
    </citation>
    <scope>NUCLEOTIDE SEQUENCE [LARGE SCALE GENOMIC DNA]</scope>
    <source>
        <strain evidence="1 2">NL1</strain>
    </source>
</reference>
<protein>
    <recommendedName>
        <fullName evidence="3">Tyrosine specific protein phosphatases domain-containing protein</fullName>
    </recommendedName>
</protein>
<dbReference type="GO" id="GO:0004721">
    <property type="term" value="F:phosphoprotein phosphatase activity"/>
    <property type="evidence" value="ECO:0007669"/>
    <property type="project" value="InterPro"/>
</dbReference>